<evidence type="ECO:0000256" key="1">
    <source>
        <dbReference type="ARBA" id="ARBA00007092"/>
    </source>
</evidence>
<evidence type="ECO:0000256" key="4">
    <source>
        <dbReference type="ARBA" id="ARBA00022842"/>
    </source>
</evidence>
<evidence type="ECO:0000256" key="5">
    <source>
        <dbReference type="PIRSR" id="PIRSR604808-2"/>
    </source>
</evidence>
<reference evidence="7 8" key="1">
    <citation type="journal article" date="2010" name="Nature">
        <title>Genome sequencing and analysis of the model grass Brachypodium distachyon.</title>
        <authorList>
            <consortium name="International Brachypodium Initiative"/>
        </authorList>
    </citation>
    <scope>NUCLEOTIDE SEQUENCE [LARGE SCALE GENOMIC DNA]</scope>
    <source>
        <strain evidence="7 8">Bd21</strain>
    </source>
</reference>
<dbReference type="GO" id="GO:0005634">
    <property type="term" value="C:nucleus"/>
    <property type="evidence" value="ECO:0000318"/>
    <property type="project" value="GO_Central"/>
</dbReference>
<dbReference type="EMBL" id="CM000883">
    <property type="protein sequence ID" value="PNT63821.1"/>
    <property type="molecule type" value="Genomic_DNA"/>
</dbReference>
<comment type="cofactor">
    <cofactor evidence="5">
        <name>Mg(2+)</name>
        <dbReference type="ChEBI" id="CHEBI:18420"/>
    </cofactor>
    <cofactor evidence="5">
        <name>Mn(2+)</name>
        <dbReference type="ChEBI" id="CHEBI:29035"/>
    </cofactor>
    <text evidence="5">Probably binds two magnesium or manganese ions per subunit.</text>
</comment>
<dbReference type="PANTHER" id="PTHR22748">
    <property type="entry name" value="AP ENDONUCLEASE"/>
    <property type="match status" value="1"/>
</dbReference>
<dbReference type="EnsemblPlants" id="PNT63821">
    <property type="protein sequence ID" value="PNT63821"/>
    <property type="gene ID" value="BRADI_4g21473v3"/>
</dbReference>
<evidence type="ECO:0000256" key="3">
    <source>
        <dbReference type="ARBA" id="ARBA00022801"/>
    </source>
</evidence>
<dbReference type="Proteomes" id="UP000008810">
    <property type="component" value="Chromosome 4"/>
</dbReference>
<dbReference type="InterPro" id="IPR036691">
    <property type="entry name" value="Endo/exonu/phosph_ase_sf"/>
</dbReference>
<evidence type="ECO:0000256" key="2">
    <source>
        <dbReference type="ARBA" id="ARBA00022723"/>
    </source>
</evidence>
<keyword evidence="4 5" id="KW-0460">Magnesium</keyword>
<sequence length="158" mass="17358">MTTTPPPTACDSTRLLCWNVCGLNNPARRAAVRAMVDNSRASIVCLQETKLQAISGADVAGLLGPDFASDFADGSSWNLIGVYGPQGDSEKMAFIQELRALASSQGPNWLIFGNFNLIYKVADKNNTLLNRRLMGSFKRALDVLSLKELRLFGKRFTW</sequence>
<reference evidence="7" key="2">
    <citation type="submission" date="2017-06" db="EMBL/GenBank/DDBJ databases">
        <title>WGS assembly of Brachypodium distachyon.</title>
        <authorList>
            <consortium name="The International Brachypodium Initiative"/>
            <person name="Lucas S."/>
            <person name="Harmon-Smith M."/>
            <person name="Lail K."/>
            <person name="Tice H."/>
            <person name="Grimwood J."/>
            <person name="Bruce D."/>
            <person name="Barry K."/>
            <person name="Shu S."/>
            <person name="Lindquist E."/>
            <person name="Wang M."/>
            <person name="Pitluck S."/>
            <person name="Vogel J.P."/>
            <person name="Garvin D.F."/>
            <person name="Mockler T.C."/>
            <person name="Schmutz J."/>
            <person name="Rokhsar D."/>
            <person name="Bevan M.W."/>
        </authorList>
    </citation>
    <scope>NUCLEOTIDE SEQUENCE</scope>
    <source>
        <strain evidence="7">Bd21</strain>
    </source>
</reference>
<dbReference type="GO" id="GO:0008081">
    <property type="term" value="F:phosphoric diester hydrolase activity"/>
    <property type="evidence" value="ECO:0000318"/>
    <property type="project" value="GO_Central"/>
</dbReference>
<gene>
    <name evidence="7" type="ORF">BRADI_4g21473v3</name>
</gene>
<name>A0A2K2CP55_BRADI</name>
<dbReference type="GO" id="GO:0006284">
    <property type="term" value="P:base-excision repair"/>
    <property type="evidence" value="ECO:0000318"/>
    <property type="project" value="GO_Central"/>
</dbReference>
<dbReference type="Gramene" id="PNT63821">
    <property type="protein sequence ID" value="PNT63821"/>
    <property type="gene ID" value="BRADI_4g21473v3"/>
</dbReference>
<dbReference type="GO" id="GO:0008311">
    <property type="term" value="F:double-stranded DNA 3'-5' DNA exonuclease activity"/>
    <property type="evidence" value="ECO:0000318"/>
    <property type="project" value="GO_Central"/>
</dbReference>
<dbReference type="AlphaFoldDB" id="A0A2K2CP55"/>
<keyword evidence="2 5" id="KW-0479">Metal-binding</keyword>
<dbReference type="SUPFAM" id="SSF56219">
    <property type="entry name" value="DNase I-like"/>
    <property type="match status" value="1"/>
</dbReference>
<keyword evidence="5" id="KW-0464">Manganese</keyword>
<feature type="binding site" evidence="5">
    <location>
        <position position="48"/>
    </location>
    <ligand>
        <name>Mg(2+)</name>
        <dbReference type="ChEBI" id="CHEBI:18420"/>
        <label>1</label>
    </ligand>
</feature>
<dbReference type="PANTHER" id="PTHR22748:SF19">
    <property type="entry name" value="ENDONUCLEASE_EXONUCLEASE_PHOSPHATASE DOMAIN-CONTAINING PROTEIN"/>
    <property type="match status" value="1"/>
</dbReference>
<evidence type="ECO:0000313" key="7">
    <source>
        <dbReference type="EMBL" id="PNT63821.1"/>
    </source>
</evidence>
<dbReference type="GO" id="GO:0046872">
    <property type="term" value="F:metal ion binding"/>
    <property type="evidence" value="ECO:0007669"/>
    <property type="project" value="UniProtKB-KW"/>
</dbReference>
<evidence type="ECO:0000313" key="8">
    <source>
        <dbReference type="EnsemblPlants" id="PNT63821"/>
    </source>
</evidence>
<dbReference type="Gene3D" id="3.60.10.10">
    <property type="entry name" value="Endonuclease/exonuclease/phosphatase"/>
    <property type="match status" value="2"/>
</dbReference>
<accession>A0A2K2CP55</accession>
<dbReference type="Pfam" id="PF03372">
    <property type="entry name" value="Exo_endo_phos"/>
    <property type="match status" value="1"/>
</dbReference>
<keyword evidence="3" id="KW-0378">Hydrolase</keyword>
<feature type="binding site" evidence="5">
    <location>
        <position position="19"/>
    </location>
    <ligand>
        <name>Mg(2+)</name>
        <dbReference type="ChEBI" id="CHEBI:18420"/>
        <label>1</label>
    </ligand>
</feature>
<keyword evidence="9" id="KW-1185">Reference proteome</keyword>
<dbReference type="OrthoDB" id="786283at2759"/>
<dbReference type="InterPro" id="IPR005135">
    <property type="entry name" value="Endo/exonuclease/phosphatase"/>
</dbReference>
<dbReference type="InParanoid" id="A0A2K2CP55"/>
<comment type="similarity">
    <text evidence="1">Belongs to the DNA repair enzymes AP/ExoA family.</text>
</comment>
<reference evidence="8" key="3">
    <citation type="submission" date="2018-08" db="UniProtKB">
        <authorList>
            <consortium name="EnsemblPlants"/>
        </authorList>
    </citation>
    <scope>IDENTIFICATION</scope>
    <source>
        <strain evidence="8">cv. Bd21</strain>
    </source>
</reference>
<organism evidence="7">
    <name type="scientific">Brachypodium distachyon</name>
    <name type="common">Purple false brome</name>
    <name type="synonym">Trachynia distachya</name>
    <dbReference type="NCBI Taxonomy" id="15368"/>
    <lineage>
        <taxon>Eukaryota</taxon>
        <taxon>Viridiplantae</taxon>
        <taxon>Streptophyta</taxon>
        <taxon>Embryophyta</taxon>
        <taxon>Tracheophyta</taxon>
        <taxon>Spermatophyta</taxon>
        <taxon>Magnoliopsida</taxon>
        <taxon>Liliopsida</taxon>
        <taxon>Poales</taxon>
        <taxon>Poaceae</taxon>
        <taxon>BOP clade</taxon>
        <taxon>Pooideae</taxon>
        <taxon>Stipodae</taxon>
        <taxon>Brachypodieae</taxon>
        <taxon>Brachypodium</taxon>
    </lineage>
</organism>
<dbReference type="GO" id="GO:0003906">
    <property type="term" value="F:DNA-(apurinic or apyrimidinic site) endonuclease activity"/>
    <property type="evidence" value="ECO:0000318"/>
    <property type="project" value="GO_Central"/>
</dbReference>
<feature type="domain" description="Endonuclease/exonuclease/phosphatase" evidence="6">
    <location>
        <begin position="17"/>
        <end position="134"/>
    </location>
</feature>
<proteinExistence type="inferred from homology"/>
<evidence type="ECO:0000259" key="6">
    <source>
        <dbReference type="Pfam" id="PF03372"/>
    </source>
</evidence>
<protein>
    <recommendedName>
        <fullName evidence="6">Endonuclease/exonuclease/phosphatase domain-containing protein</fullName>
    </recommendedName>
</protein>
<dbReference type="InterPro" id="IPR004808">
    <property type="entry name" value="AP_endonuc_1"/>
</dbReference>
<evidence type="ECO:0000313" key="9">
    <source>
        <dbReference type="Proteomes" id="UP000008810"/>
    </source>
</evidence>